<evidence type="ECO:0000259" key="2">
    <source>
        <dbReference type="Pfam" id="PF01266"/>
    </source>
</evidence>
<reference evidence="3 4" key="1">
    <citation type="submission" date="2016-10" db="EMBL/GenBank/DDBJ databases">
        <title>Systematic genetic and metabolomic analysis of Xenorhabdus and Photorhabdus spp., highlights the requirements for a dual symbiotic and pathogenic life style.</title>
        <authorList>
            <person name="Tobias N.J."/>
            <person name="Wolff H."/>
            <person name="Djahanschiri B."/>
            <person name="Pidot S.J."/>
            <person name="Stinear T.P."/>
            <person name="Ebersberger I."/>
            <person name="Bode H.B."/>
        </authorList>
    </citation>
    <scope>NUCLEOTIDE SEQUENCE [LARGE SCALE GENOMIC DNA]</scope>
    <source>
        <strain evidence="3 4">DSM 22392</strain>
    </source>
</reference>
<evidence type="ECO:0000256" key="1">
    <source>
        <dbReference type="ARBA" id="ARBA00023002"/>
    </source>
</evidence>
<gene>
    <name evidence="3" type="ORF">Xvie_00105</name>
</gene>
<dbReference type="SUPFAM" id="SSF51905">
    <property type="entry name" value="FAD/NAD(P)-binding domain"/>
    <property type="match status" value="1"/>
</dbReference>
<dbReference type="EMBL" id="MUBJ01000001">
    <property type="protein sequence ID" value="OTA18286.1"/>
    <property type="molecule type" value="Genomic_DNA"/>
</dbReference>
<dbReference type="InterPro" id="IPR036188">
    <property type="entry name" value="FAD/NAD-bd_sf"/>
</dbReference>
<accession>A0A1Y2SIP7</accession>
<organism evidence="3 4">
    <name type="scientific">Xenorhabdus vietnamensis</name>
    <dbReference type="NCBI Taxonomy" id="351656"/>
    <lineage>
        <taxon>Bacteria</taxon>
        <taxon>Pseudomonadati</taxon>
        <taxon>Pseudomonadota</taxon>
        <taxon>Gammaproteobacteria</taxon>
        <taxon>Enterobacterales</taxon>
        <taxon>Morganellaceae</taxon>
        <taxon>Xenorhabdus</taxon>
    </lineage>
</organism>
<dbReference type="RefSeq" id="WP_086107452.1">
    <property type="nucleotide sequence ID" value="NZ_CAWNGD010000001.1"/>
</dbReference>
<dbReference type="Gene3D" id="3.50.50.60">
    <property type="entry name" value="FAD/NAD(P)-binding domain"/>
    <property type="match status" value="1"/>
</dbReference>
<evidence type="ECO:0000313" key="3">
    <source>
        <dbReference type="EMBL" id="OTA18286.1"/>
    </source>
</evidence>
<keyword evidence="1" id="KW-0560">Oxidoreductase</keyword>
<sequence>MKYDVIVVGSGAISGSIAYELASQKRKVCRIGSLDRSNAASNAAGAMNGCFGEVTTGLVASQHGKLKISMDFNAKNRWPQWAERLAASSGNHQSLFTAQGTYVILNTAGTDEIDSANYDAIEEALISYDEPYEAIAPKQISWLNSNELVRPLVSLYIPNEHAINSHRLLEVLDSAFLAEGGTIISKNVKRVISKDESVTGVELENGETISADKVVIAAGVHSLDILADMPDITERIPPLFAGNGISILLKLPEGMALPKSVIRTPNRAFACGLHCVPRNDGILYIGATNILKNDPRTQATVSDVQFLLDCAVEQLNMDLYSSEIISIQVGNRPISADGFPLIGECGMNGLWLVTGTYRDGLHQSPLLADYVANAIYGKTNVDIDLGDFAPIRAPLTGLSRDMTAKETVSQMLGVGYECLWDIKPNWTPIIQEGLLHRYESLIHSLHPHFTPPPEIIAFSFYNDRIKERLLAYYDAWSS</sequence>
<comment type="caution">
    <text evidence="3">The sequence shown here is derived from an EMBL/GenBank/DDBJ whole genome shotgun (WGS) entry which is preliminary data.</text>
</comment>
<dbReference type="PANTHER" id="PTHR13847:SF289">
    <property type="entry name" value="GLYCINE OXIDASE"/>
    <property type="match status" value="1"/>
</dbReference>
<dbReference type="AlphaFoldDB" id="A0A1Y2SIP7"/>
<dbReference type="Pfam" id="PF01266">
    <property type="entry name" value="DAO"/>
    <property type="match status" value="1"/>
</dbReference>
<dbReference type="GO" id="GO:0005737">
    <property type="term" value="C:cytoplasm"/>
    <property type="evidence" value="ECO:0007669"/>
    <property type="project" value="TreeGrafter"/>
</dbReference>
<protein>
    <submittedName>
        <fullName evidence="3">Hydrogen cyanide synthase HcnC</fullName>
    </submittedName>
</protein>
<name>A0A1Y2SIP7_9GAMM</name>
<dbReference type="GO" id="GO:0016491">
    <property type="term" value="F:oxidoreductase activity"/>
    <property type="evidence" value="ECO:0007669"/>
    <property type="project" value="UniProtKB-KW"/>
</dbReference>
<keyword evidence="4" id="KW-1185">Reference proteome</keyword>
<evidence type="ECO:0000313" key="4">
    <source>
        <dbReference type="Proteomes" id="UP000194350"/>
    </source>
</evidence>
<dbReference type="Gene3D" id="3.30.9.10">
    <property type="entry name" value="D-Amino Acid Oxidase, subunit A, domain 2"/>
    <property type="match status" value="1"/>
</dbReference>
<dbReference type="Proteomes" id="UP000194350">
    <property type="component" value="Unassembled WGS sequence"/>
</dbReference>
<dbReference type="STRING" id="351656.Xvie_00105"/>
<dbReference type="PANTHER" id="PTHR13847">
    <property type="entry name" value="SARCOSINE DEHYDROGENASE-RELATED"/>
    <property type="match status" value="1"/>
</dbReference>
<dbReference type="InterPro" id="IPR006076">
    <property type="entry name" value="FAD-dep_OxRdtase"/>
</dbReference>
<proteinExistence type="predicted"/>
<feature type="domain" description="FAD dependent oxidoreductase" evidence="2">
    <location>
        <begin position="4"/>
        <end position="373"/>
    </location>
</feature>
<dbReference type="OrthoDB" id="8993739at2"/>